<comment type="caution">
    <text evidence="2">The sequence shown here is derived from an EMBL/GenBank/DDBJ whole genome shotgun (WGS) entry which is preliminary data.</text>
</comment>
<evidence type="ECO:0000256" key="1">
    <source>
        <dbReference type="SAM" id="MobiDB-lite"/>
    </source>
</evidence>
<dbReference type="OrthoDB" id="4482003at2759"/>
<sequence length="402" mass="43614">MAPNTRSTPRDAGEGSTGGGSATPADGGTEALGSGSGTTGSSQSGATGRSRPAPTVANQAYYNGRLINETPPTSMAPIREALIGREDYTMWADYAIRQLRVFRMSQLVDKSVPRPRIGDPEYEVWEDHSIVAANWLVGQLSKELFRRVSQSPYPSEFADDAWTAIKRVVMGNGVPQISKAALALFDMRAAQFGKISEFIGAYLDAWDVGNQLGVAPTPGVAAIFILREIKAEMTAWVVVKESTITEANLKSCTEDHFRRLCDDARAQAESNEEMQKIPLAASANKLNRGPDIPALALKGPGEGVSDKDHANEMRGIKPQTDANGYCAYCGCGRHMARGCFYLRPDLRPEGWTPRHGIWALKDESKDQSELPAPMSGMALRSSDWSDCSSEEGLPVTRYESGY</sequence>
<keyword evidence="3" id="KW-1185">Reference proteome</keyword>
<dbReference type="Proteomes" id="UP000256690">
    <property type="component" value="Unassembled WGS sequence"/>
</dbReference>
<dbReference type="STRING" id="1810919.A0A3D8SII0"/>
<dbReference type="GeneID" id="38113094"/>
<proteinExistence type="predicted"/>
<accession>A0A3D8SII0</accession>
<feature type="compositionally biased region" description="Low complexity" evidence="1">
    <location>
        <begin position="22"/>
        <end position="50"/>
    </location>
</feature>
<dbReference type="AlphaFoldDB" id="A0A3D8SII0"/>
<dbReference type="EMBL" id="PVWQ01000003">
    <property type="protein sequence ID" value="RDW86082.1"/>
    <property type="molecule type" value="Genomic_DNA"/>
</dbReference>
<reference evidence="2 3" key="1">
    <citation type="journal article" date="2018" name="IMA Fungus">
        <title>IMA Genome-F 9: Draft genome sequence of Annulohypoxylon stygium, Aspergillus mulundensis, Berkeleyomyces basicola (syn. Thielaviopsis basicola), Ceratocystis smalleyi, two Cercospora beticola strains, Coleophoma cylindrospora, Fusarium fracticaudum, Phialophora cf. hyalina, and Morchella septimelata.</title>
        <authorList>
            <person name="Wingfield B.D."/>
            <person name="Bills G.F."/>
            <person name="Dong Y."/>
            <person name="Huang W."/>
            <person name="Nel W.J."/>
            <person name="Swalarsk-Parry B.S."/>
            <person name="Vaghefi N."/>
            <person name="Wilken P.M."/>
            <person name="An Z."/>
            <person name="de Beer Z.W."/>
            <person name="De Vos L."/>
            <person name="Chen L."/>
            <person name="Duong T.A."/>
            <person name="Gao Y."/>
            <person name="Hammerbacher A."/>
            <person name="Kikkert J.R."/>
            <person name="Li Y."/>
            <person name="Li H."/>
            <person name="Li K."/>
            <person name="Li Q."/>
            <person name="Liu X."/>
            <person name="Ma X."/>
            <person name="Naidoo K."/>
            <person name="Pethybridge S.J."/>
            <person name="Sun J."/>
            <person name="Steenkamp E.T."/>
            <person name="van der Nest M.A."/>
            <person name="van Wyk S."/>
            <person name="Wingfield M.J."/>
            <person name="Xiong C."/>
            <person name="Yue Q."/>
            <person name="Zhang X."/>
        </authorList>
    </citation>
    <scope>NUCLEOTIDE SEQUENCE [LARGE SCALE GENOMIC DNA]</scope>
    <source>
        <strain evidence="2 3">DSM 5745</strain>
    </source>
</reference>
<gene>
    <name evidence="2" type="ORF">DSM5745_02724</name>
</gene>
<dbReference type="RefSeq" id="XP_026605606.1">
    <property type="nucleotide sequence ID" value="XM_026744740.1"/>
</dbReference>
<evidence type="ECO:0000313" key="3">
    <source>
        <dbReference type="Proteomes" id="UP000256690"/>
    </source>
</evidence>
<evidence type="ECO:0000313" key="2">
    <source>
        <dbReference type="EMBL" id="RDW86082.1"/>
    </source>
</evidence>
<feature type="region of interest" description="Disordered" evidence="1">
    <location>
        <begin position="1"/>
        <end position="56"/>
    </location>
</feature>
<name>A0A3D8SII0_9EURO</name>
<protein>
    <recommendedName>
        <fullName evidence="4">Retrotransposon Copia-like N-terminal domain-containing protein</fullName>
    </recommendedName>
</protein>
<organism evidence="2 3">
    <name type="scientific">Aspergillus mulundensis</name>
    <dbReference type="NCBI Taxonomy" id="1810919"/>
    <lineage>
        <taxon>Eukaryota</taxon>
        <taxon>Fungi</taxon>
        <taxon>Dikarya</taxon>
        <taxon>Ascomycota</taxon>
        <taxon>Pezizomycotina</taxon>
        <taxon>Eurotiomycetes</taxon>
        <taxon>Eurotiomycetidae</taxon>
        <taxon>Eurotiales</taxon>
        <taxon>Aspergillaceae</taxon>
        <taxon>Aspergillus</taxon>
        <taxon>Aspergillus subgen. Nidulantes</taxon>
    </lineage>
</organism>
<evidence type="ECO:0008006" key="4">
    <source>
        <dbReference type="Google" id="ProtNLM"/>
    </source>
</evidence>
<feature type="region of interest" description="Disordered" evidence="1">
    <location>
        <begin position="362"/>
        <end position="402"/>
    </location>
</feature>